<reference evidence="5" key="1">
    <citation type="submission" date="2022-05" db="EMBL/GenBank/DDBJ databases">
        <title>An RpoN-dependent PEP-CTERM gene is involved in floc formation of an Aquincola tertiaricarbonis strain.</title>
        <authorList>
            <person name="Qiu D."/>
            <person name="Xia M."/>
        </authorList>
    </citation>
    <scope>NUCLEOTIDE SEQUENCE</scope>
    <source>
        <strain evidence="5">RN12</strain>
    </source>
</reference>
<evidence type="ECO:0000259" key="4">
    <source>
        <dbReference type="PROSITE" id="PS01124"/>
    </source>
</evidence>
<dbReference type="SUPFAM" id="SSF52317">
    <property type="entry name" value="Class I glutamine amidotransferase-like"/>
    <property type="match status" value="1"/>
</dbReference>
<dbReference type="InterPro" id="IPR029062">
    <property type="entry name" value="Class_I_gatase-like"/>
</dbReference>
<dbReference type="Gene3D" id="3.40.50.880">
    <property type="match status" value="1"/>
</dbReference>
<dbReference type="InterPro" id="IPR052158">
    <property type="entry name" value="INH-QAR"/>
</dbReference>
<dbReference type="EMBL" id="CP097636">
    <property type="protein sequence ID" value="URI10675.1"/>
    <property type="molecule type" value="Genomic_DNA"/>
</dbReference>
<feature type="region of interest" description="Disordered" evidence="3">
    <location>
        <begin position="309"/>
        <end position="330"/>
    </location>
</feature>
<accession>A0ABY4SDL0</accession>
<name>A0ABY4SDL0_AQUTE</name>
<dbReference type="Pfam" id="PF01965">
    <property type="entry name" value="DJ-1_PfpI"/>
    <property type="match status" value="1"/>
</dbReference>
<feature type="domain" description="HTH araC/xylS-type" evidence="4">
    <location>
        <begin position="236"/>
        <end position="330"/>
    </location>
</feature>
<keyword evidence="6" id="KW-1185">Reference proteome</keyword>
<sequence>MIDVWFVVLPGTLLLDLAGPAEAFRMANQRLARQGLAPRFRLRYGGVAGTADSSVGLPLVLEPLPATLSGPTWVVLMGQPSEARMLQAPAWFGARRWLAEVVAPRLGERLPGGADEGPTAGLLTICAGALLAADAGLLRPGQRCTTHHEVVDQLRQQAPAAEVVGNRVFVDHGPVASSAGITAGIDLALYLVARECGEAAASAIARNMVVYLRRGTEDPELSPLLTGRNHLHPALHRVQDAVCEQPGAAWSAEAMAAVAHVTPRHLGRLFREHVGSSPRAYVEQVRSALAHEAARSGLALQAASEVGGFSSPRQWRRARTRQAGAPGAEA</sequence>
<evidence type="ECO:0000256" key="3">
    <source>
        <dbReference type="SAM" id="MobiDB-lite"/>
    </source>
</evidence>
<dbReference type="SMART" id="SM00342">
    <property type="entry name" value="HTH_ARAC"/>
    <property type="match status" value="1"/>
</dbReference>
<dbReference type="Gene3D" id="1.10.10.60">
    <property type="entry name" value="Homeodomain-like"/>
    <property type="match status" value="1"/>
</dbReference>
<dbReference type="InterPro" id="IPR009057">
    <property type="entry name" value="Homeodomain-like_sf"/>
</dbReference>
<dbReference type="PROSITE" id="PS01124">
    <property type="entry name" value="HTH_ARAC_FAMILY_2"/>
    <property type="match status" value="1"/>
</dbReference>
<dbReference type="InterPro" id="IPR002818">
    <property type="entry name" value="DJ-1/PfpI"/>
</dbReference>
<keyword evidence="1" id="KW-0805">Transcription regulation</keyword>
<protein>
    <submittedName>
        <fullName evidence="5">Helix-turn-helix domain-containing protein</fullName>
    </submittedName>
</protein>
<proteinExistence type="predicted"/>
<dbReference type="PANTHER" id="PTHR43130">
    <property type="entry name" value="ARAC-FAMILY TRANSCRIPTIONAL REGULATOR"/>
    <property type="match status" value="1"/>
</dbReference>
<gene>
    <name evidence="5" type="ORF">MW290_16930</name>
</gene>
<dbReference type="InterPro" id="IPR018060">
    <property type="entry name" value="HTH_AraC"/>
</dbReference>
<keyword evidence="2" id="KW-0804">Transcription</keyword>
<evidence type="ECO:0000256" key="1">
    <source>
        <dbReference type="ARBA" id="ARBA00023015"/>
    </source>
</evidence>
<dbReference type="Pfam" id="PF12833">
    <property type="entry name" value="HTH_18"/>
    <property type="match status" value="1"/>
</dbReference>
<evidence type="ECO:0000256" key="2">
    <source>
        <dbReference type="ARBA" id="ARBA00023163"/>
    </source>
</evidence>
<dbReference type="Proteomes" id="UP001056201">
    <property type="component" value="Chromosome 2"/>
</dbReference>
<dbReference type="SUPFAM" id="SSF46689">
    <property type="entry name" value="Homeodomain-like"/>
    <property type="match status" value="1"/>
</dbReference>
<organism evidence="5 6">
    <name type="scientific">Aquincola tertiaricarbonis</name>
    <dbReference type="NCBI Taxonomy" id="391953"/>
    <lineage>
        <taxon>Bacteria</taxon>
        <taxon>Pseudomonadati</taxon>
        <taxon>Pseudomonadota</taxon>
        <taxon>Betaproteobacteria</taxon>
        <taxon>Burkholderiales</taxon>
        <taxon>Sphaerotilaceae</taxon>
        <taxon>Aquincola</taxon>
    </lineage>
</organism>
<dbReference type="RefSeq" id="WP_250198880.1">
    <property type="nucleotide sequence ID" value="NZ_CP097636.1"/>
</dbReference>
<dbReference type="PANTHER" id="PTHR43130:SF3">
    <property type="entry name" value="HTH-TYPE TRANSCRIPTIONAL REGULATOR RV1931C"/>
    <property type="match status" value="1"/>
</dbReference>
<evidence type="ECO:0000313" key="5">
    <source>
        <dbReference type="EMBL" id="URI10675.1"/>
    </source>
</evidence>
<evidence type="ECO:0000313" key="6">
    <source>
        <dbReference type="Proteomes" id="UP001056201"/>
    </source>
</evidence>